<reference evidence="2" key="3">
    <citation type="submission" date="2024-02" db="UniProtKB">
        <authorList>
            <consortium name="WormBaseParasite"/>
        </authorList>
    </citation>
    <scope>IDENTIFICATION</scope>
    <source>
        <strain evidence="2">pt0022</strain>
    </source>
</reference>
<dbReference type="WBParaSite" id="mrna-Wban_10329">
    <property type="protein sequence ID" value="mrna-Wban_10329"/>
    <property type="gene ID" value="Wban_10329"/>
</dbReference>
<dbReference type="Proteomes" id="UP000093561">
    <property type="component" value="Unassembled WGS sequence"/>
</dbReference>
<proteinExistence type="predicted"/>
<reference evidence="1" key="1">
    <citation type="submission" date="2015-03" db="EMBL/GenBank/DDBJ databases">
        <title>Wuchereria bancrofti Genome Sequencing Papua New Guinea Strain.</title>
        <authorList>
            <person name="Small S.T."/>
            <person name="Serre D."/>
            <person name="Zimmerman P.A."/>
        </authorList>
    </citation>
    <scope>NUCLEOTIDE SEQUENCE [LARGE SCALE GENOMIC DNA]</scope>
    <source>
        <strain evidence="1">pt0022</strain>
    </source>
</reference>
<evidence type="ECO:0000313" key="2">
    <source>
        <dbReference type="WBParaSite" id="mrna-Wban_10329"/>
    </source>
</evidence>
<dbReference type="AlphaFoldDB" id="A0AAF5Q683"/>
<reference evidence="1" key="2">
    <citation type="journal article" date="2016" name="Mol. Ecol.">
        <title>Population genomics of the filarial nematode parasite Wuchereria bancrofti from mosquitoes.</title>
        <authorList>
            <person name="Small S.T."/>
            <person name="Reimer L.J."/>
            <person name="Tisch D.J."/>
            <person name="King C.L."/>
            <person name="Christensen B.M."/>
            <person name="Siba P.M."/>
            <person name="Kazura J.W."/>
            <person name="Serre D."/>
            <person name="Zimmerman P.A."/>
        </authorList>
    </citation>
    <scope>NUCLEOTIDE SEQUENCE</scope>
    <source>
        <strain evidence="1">pt0022</strain>
    </source>
</reference>
<organism evidence="1 2">
    <name type="scientific">Wuchereria bancrofti</name>
    <dbReference type="NCBI Taxonomy" id="6293"/>
    <lineage>
        <taxon>Eukaryota</taxon>
        <taxon>Metazoa</taxon>
        <taxon>Ecdysozoa</taxon>
        <taxon>Nematoda</taxon>
        <taxon>Chromadorea</taxon>
        <taxon>Rhabditida</taxon>
        <taxon>Spirurina</taxon>
        <taxon>Spiruromorpha</taxon>
        <taxon>Filarioidea</taxon>
        <taxon>Onchocercidae</taxon>
        <taxon>Wuchereria</taxon>
    </lineage>
</organism>
<sequence>MKSIKWIMSDLCFIILSKYWRKENFIQCSIPGGEEFATVFALWMRFMRLLVFAKC</sequence>
<protein>
    <submittedName>
        <fullName evidence="2">Uncharacterized protein</fullName>
    </submittedName>
</protein>
<evidence type="ECO:0000313" key="1">
    <source>
        <dbReference type="Proteomes" id="UP000093561"/>
    </source>
</evidence>
<accession>A0AAF5Q683</accession>
<name>A0AAF5Q683_WUCBA</name>